<comment type="caution">
    <text evidence="1">The sequence shown here is derived from an EMBL/GenBank/DDBJ whole genome shotgun (WGS) entry which is preliminary data.</text>
</comment>
<evidence type="ECO:0000313" key="2">
    <source>
        <dbReference type="Proteomes" id="UP001054857"/>
    </source>
</evidence>
<protein>
    <submittedName>
        <fullName evidence="1">Uncharacterized protein</fullName>
    </submittedName>
</protein>
<dbReference type="EMBL" id="BMAR01000013">
    <property type="protein sequence ID" value="GFR46169.1"/>
    <property type="molecule type" value="Genomic_DNA"/>
</dbReference>
<organism evidence="1 2">
    <name type="scientific">Astrephomene gubernaculifera</name>
    <dbReference type="NCBI Taxonomy" id="47775"/>
    <lineage>
        <taxon>Eukaryota</taxon>
        <taxon>Viridiplantae</taxon>
        <taxon>Chlorophyta</taxon>
        <taxon>core chlorophytes</taxon>
        <taxon>Chlorophyceae</taxon>
        <taxon>CS clade</taxon>
        <taxon>Chlamydomonadales</taxon>
        <taxon>Astrephomenaceae</taxon>
        <taxon>Astrephomene</taxon>
    </lineage>
</organism>
<keyword evidence="2" id="KW-1185">Reference proteome</keyword>
<accession>A0AAD3DQH1</accession>
<feature type="non-terminal residue" evidence="1">
    <location>
        <position position="129"/>
    </location>
</feature>
<gene>
    <name evidence="1" type="ORF">Agub_g7697</name>
</gene>
<feature type="non-terminal residue" evidence="1">
    <location>
        <position position="1"/>
    </location>
</feature>
<reference evidence="1 2" key="1">
    <citation type="journal article" date="2021" name="Sci. Rep.">
        <title>Genome sequencing of the multicellular alga Astrephomene provides insights into convergent evolution of germ-soma differentiation.</title>
        <authorList>
            <person name="Yamashita S."/>
            <person name="Yamamoto K."/>
            <person name="Matsuzaki R."/>
            <person name="Suzuki S."/>
            <person name="Yamaguchi H."/>
            <person name="Hirooka S."/>
            <person name="Minakuchi Y."/>
            <person name="Miyagishima S."/>
            <person name="Kawachi M."/>
            <person name="Toyoda A."/>
            <person name="Nozaki H."/>
        </authorList>
    </citation>
    <scope>NUCLEOTIDE SEQUENCE [LARGE SCALE GENOMIC DNA]</scope>
    <source>
        <strain evidence="1 2">NIES-4017</strain>
    </source>
</reference>
<name>A0AAD3DQH1_9CHLO</name>
<sequence>RSVPGRDKSSPDVTLLPPFGRPPGGWPFGAVMQVDGWQHCKGHYHRKSSRNQRRIDNVNDLAAWRACMPVLRVSWRDRALLPRLREAFLLALLANPGKPFIMLSTAYLRHLDWEWLQADVGAAVVCRLP</sequence>
<dbReference type="Proteomes" id="UP001054857">
    <property type="component" value="Unassembled WGS sequence"/>
</dbReference>
<proteinExistence type="predicted"/>
<evidence type="ECO:0000313" key="1">
    <source>
        <dbReference type="EMBL" id="GFR46169.1"/>
    </source>
</evidence>
<dbReference type="AlphaFoldDB" id="A0AAD3DQH1"/>